<dbReference type="Pfam" id="PF03982">
    <property type="entry name" value="DAGAT"/>
    <property type="match status" value="1"/>
</dbReference>
<keyword evidence="5" id="KW-0812">Transmembrane</keyword>
<protein>
    <submittedName>
        <fullName evidence="11">Diacylglycerol O-acyltransferase 2D</fullName>
    </submittedName>
</protein>
<keyword evidence="4" id="KW-0808">Transferase</keyword>
<gene>
    <name evidence="11" type="primary">DGAT2D</name>
    <name evidence="11" type="ORF">CR513_48083</name>
</gene>
<feature type="non-terminal residue" evidence="11">
    <location>
        <position position="242"/>
    </location>
</feature>
<sequence>VRNHYSSLQRALDAVFGYEPHSVFPIGIVALADSTGFMPLAKTKFLASSAVRVFYIPFLRHIWTWLGFTPVTKKNFISSLAAGYSCILVPGGVRETFFMEPGCEIAFLKERRGFVRIAMEMGLPLVPVFCFGQTNTYKWWKAPGRLIQDLARFMKIIPLLFWGIYGTLLITHIDDTLLFRSPVPFKNPLYIVVGRPIELEKNPEPTMEQVTKVHSHFIEALQDLFDRHKSQAGYTNLELKIV</sequence>
<keyword evidence="12" id="KW-1185">Reference proteome</keyword>
<dbReference type="InterPro" id="IPR007130">
    <property type="entry name" value="DAGAT"/>
</dbReference>
<feature type="non-terminal residue" evidence="11">
    <location>
        <position position="1"/>
    </location>
</feature>
<evidence type="ECO:0000313" key="11">
    <source>
        <dbReference type="EMBL" id="RDX72435.1"/>
    </source>
</evidence>
<dbReference type="CDD" id="cd07987">
    <property type="entry name" value="LPLAT_MGAT-like"/>
    <property type="match status" value="1"/>
</dbReference>
<evidence type="ECO:0000256" key="6">
    <source>
        <dbReference type="ARBA" id="ARBA00022824"/>
    </source>
</evidence>
<organism evidence="11 12">
    <name type="scientific">Mucuna pruriens</name>
    <name type="common">Velvet bean</name>
    <name type="synonym">Dolichos pruriens</name>
    <dbReference type="NCBI Taxonomy" id="157652"/>
    <lineage>
        <taxon>Eukaryota</taxon>
        <taxon>Viridiplantae</taxon>
        <taxon>Streptophyta</taxon>
        <taxon>Embryophyta</taxon>
        <taxon>Tracheophyta</taxon>
        <taxon>Spermatophyta</taxon>
        <taxon>Magnoliopsida</taxon>
        <taxon>eudicotyledons</taxon>
        <taxon>Gunneridae</taxon>
        <taxon>Pentapetalae</taxon>
        <taxon>rosids</taxon>
        <taxon>fabids</taxon>
        <taxon>Fabales</taxon>
        <taxon>Fabaceae</taxon>
        <taxon>Papilionoideae</taxon>
        <taxon>50 kb inversion clade</taxon>
        <taxon>NPAAA clade</taxon>
        <taxon>indigoferoid/millettioid clade</taxon>
        <taxon>Phaseoleae</taxon>
        <taxon>Mucuna</taxon>
    </lineage>
</organism>
<dbReference type="STRING" id="157652.A0A371F2D8"/>
<dbReference type="EMBL" id="QJKJ01010905">
    <property type="protein sequence ID" value="RDX72435.1"/>
    <property type="molecule type" value="Genomic_DNA"/>
</dbReference>
<evidence type="ECO:0000256" key="7">
    <source>
        <dbReference type="ARBA" id="ARBA00022989"/>
    </source>
</evidence>
<keyword evidence="3" id="KW-0444">Lipid biosynthesis</keyword>
<evidence type="ECO:0000256" key="1">
    <source>
        <dbReference type="ARBA" id="ARBA00004477"/>
    </source>
</evidence>
<keyword evidence="7" id="KW-1133">Transmembrane helix</keyword>
<keyword evidence="8" id="KW-0443">Lipid metabolism</keyword>
<evidence type="ECO:0000256" key="10">
    <source>
        <dbReference type="ARBA" id="ARBA00023315"/>
    </source>
</evidence>
<accession>A0A371F2D8</accession>
<keyword evidence="6" id="KW-0256">Endoplasmic reticulum</keyword>
<dbReference type="PANTHER" id="PTHR12317:SF66">
    <property type="entry name" value="ACYLTRANSFERASE"/>
    <property type="match status" value="1"/>
</dbReference>
<keyword evidence="10" id="KW-0012">Acyltransferase</keyword>
<evidence type="ECO:0000256" key="9">
    <source>
        <dbReference type="ARBA" id="ARBA00023136"/>
    </source>
</evidence>
<comment type="subcellular location">
    <subcellularLocation>
        <location evidence="1">Endoplasmic reticulum membrane</location>
        <topology evidence="1">Multi-pass membrane protein</topology>
    </subcellularLocation>
</comment>
<evidence type="ECO:0000256" key="8">
    <source>
        <dbReference type="ARBA" id="ARBA00023098"/>
    </source>
</evidence>
<keyword evidence="9" id="KW-0472">Membrane</keyword>
<comment type="caution">
    <text evidence="11">The sequence shown here is derived from an EMBL/GenBank/DDBJ whole genome shotgun (WGS) entry which is preliminary data.</text>
</comment>
<proteinExistence type="inferred from homology"/>
<evidence type="ECO:0000256" key="2">
    <source>
        <dbReference type="ARBA" id="ARBA00005420"/>
    </source>
</evidence>
<name>A0A371F2D8_MUCPR</name>
<dbReference type="OrthoDB" id="264532at2759"/>
<dbReference type="PANTHER" id="PTHR12317">
    <property type="entry name" value="DIACYLGLYCEROL O-ACYLTRANSFERASE"/>
    <property type="match status" value="1"/>
</dbReference>
<evidence type="ECO:0000256" key="5">
    <source>
        <dbReference type="ARBA" id="ARBA00022692"/>
    </source>
</evidence>
<dbReference type="Proteomes" id="UP000257109">
    <property type="component" value="Unassembled WGS sequence"/>
</dbReference>
<dbReference type="AlphaFoldDB" id="A0A371F2D8"/>
<comment type="similarity">
    <text evidence="2">Belongs to the diacylglycerol acyltransferase family.</text>
</comment>
<dbReference type="GO" id="GO:0019432">
    <property type="term" value="P:triglyceride biosynthetic process"/>
    <property type="evidence" value="ECO:0007669"/>
    <property type="project" value="UniProtKB-ARBA"/>
</dbReference>
<evidence type="ECO:0000256" key="3">
    <source>
        <dbReference type="ARBA" id="ARBA00022516"/>
    </source>
</evidence>
<dbReference type="GO" id="GO:0004144">
    <property type="term" value="F:diacylglycerol O-acyltransferase activity"/>
    <property type="evidence" value="ECO:0007669"/>
    <property type="project" value="UniProtKB-ARBA"/>
</dbReference>
<evidence type="ECO:0000256" key="4">
    <source>
        <dbReference type="ARBA" id="ARBA00022679"/>
    </source>
</evidence>
<evidence type="ECO:0000313" key="12">
    <source>
        <dbReference type="Proteomes" id="UP000257109"/>
    </source>
</evidence>
<dbReference type="GO" id="GO:0005789">
    <property type="term" value="C:endoplasmic reticulum membrane"/>
    <property type="evidence" value="ECO:0007669"/>
    <property type="project" value="UniProtKB-SubCell"/>
</dbReference>
<reference evidence="11" key="1">
    <citation type="submission" date="2018-05" db="EMBL/GenBank/DDBJ databases">
        <title>Draft genome of Mucuna pruriens seed.</title>
        <authorList>
            <person name="Nnadi N.E."/>
            <person name="Vos R."/>
            <person name="Hasami M.H."/>
            <person name="Devisetty U.K."/>
            <person name="Aguiy J.C."/>
        </authorList>
    </citation>
    <scope>NUCLEOTIDE SEQUENCE [LARGE SCALE GENOMIC DNA]</scope>
    <source>
        <strain evidence="11">JCA_2017</strain>
    </source>
</reference>